<keyword evidence="8" id="KW-1185">Reference proteome</keyword>
<feature type="domain" description="Cytochrome c" evidence="6">
    <location>
        <begin position="71"/>
        <end position="171"/>
    </location>
</feature>
<evidence type="ECO:0000256" key="5">
    <source>
        <dbReference type="SAM" id="Phobius"/>
    </source>
</evidence>
<dbReference type="InterPro" id="IPR036909">
    <property type="entry name" value="Cyt_c-like_dom_sf"/>
</dbReference>
<reference evidence="7 8" key="1">
    <citation type="submission" date="2020-08" db="EMBL/GenBank/DDBJ databases">
        <title>Genomic Encyclopedia of Type Strains, Phase III (KMG-III): the genomes of soil and plant-associated and newly described type strains.</title>
        <authorList>
            <person name="Whitman W."/>
        </authorList>
    </citation>
    <scope>NUCLEOTIDE SEQUENCE [LARGE SCALE GENOMIC DNA]</scope>
    <source>
        <strain evidence="7 8">CECT 8075</strain>
    </source>
</reference>
<evidence type="ECO:0000313" key="8">
    <source>
        <dbReference type="Proteomes" id="UP000536179"/>
    </source>
</evidence>
<gene>
    <name evidence="7" type="ORF">FHS27_005665</name>
</gene>
<dbReference type="SUPFAM" id="SSF46626">
    <property type="entry name" value="Cytochrome c"/>
    <property type="match status" value="1"/>
</dbReference>
<evidence type="ECO:0000313" key="7">
    <source>
        <dbReference type="EMBL" id="MBB3209825.1"/>
    </source>
</evidence>
<dbReference type="Pfam" id="PF07583">
    <property type="entry name" value="PSCyt2"/>
    <property type="match status" value="1"/>
</dbReference>
<dbReference type="InterPro" id="IPR022655">
    <property type="entry name" value="DUF1553"/>
</dbReference>
<keyword evidence="1 4" id="KW-0349">Heme</keyword>
<dbReference type="Proteomes" id="UP000536179">
    <property type="component" value="Unassembled WGS sequence"/>
</dbReference>
<dbReference type="InterPro" id="IPR011444">
    <property type="entry name" value="DUF1549"/>
</dbReference>
<organism evidence="7 8">
    <name type="scientific">Aporhodopirellula rubra</name>
    <dbReference type="NCBI Taxonomy" id="980271"/>
    <lineage>
        <taxon>Bacteria</taxon>
        <taxon>Pseudomonadati</taxon>
        <taxon>Planctomycetota</taxon>
        <taxon>Planctomycetia</taxon>
        <taxon>Pirellulales</taxon>
        <taxon>Pirellulaceae</taxon>
        <taxon>Aporhodopirellula</taxon>
    </lineage>
</organism>
<proteinExistence type="predicted"/>
<protein>
    <submittedName>
        <fullName evidence="7">Mono/diheme cytochrome c family protein</fullName>
    </submittedName>
</protein>
<dbReference type="Pfam" id="PF07635">
    <property type="entry name" value="PSCyt1"/>
    <property type="match status" value="1"/>
</dbReference>
<dbReference type="GO" id="GO:0009055">
    <property type="term" value="F:electron transfer activity"/>
    <property type="evidence" value="ECO:0007669"/>
    <property type="project" value="InterPro"/>
</dbReference>
<dbReference type="Pfam" id="PF07587">
    <property type="entry name" value="PSD1"/>
    <property type="match status" value="1"/>
</dbReference>
<evidence type="ECO:0000256" key="1">
    <source>
        <dbReference type="ARBA" id="ARBA00022617"/>
    </source>
</evidence>
<dbReference type="GO" id="GO:0020037">
    <property type="term" value="F:heme binding"/>
    <property type="evidence" value="ECO:0007669"/>
    <property type="project" value="InterPro"/>
</dbReference>
<dbReference type="PROSITE" id="PS51007">
    <property type="entry name" value="CYTC"/>
    <property type="match status" value="1"/>
</dbReference>
<feature type="transmembrane region" description="Helical" evidence="5">
    <location>
        <begin position="36"/>
        <end position="60"/>
    </location>
</feature>
<keyword evidence="3 4" id="KW-0408">Iron</keyword>
<keyword evidence="5" id="KW-1133">Transmembrane helix</keyword>
<evidence type="ECO:0000256" key="4">
    <source>
        <dbReference type="PROSITE-ProRule" id="PRU00433"/>
    </source>
</evidence>
<comment type="caution">
    <text evidence="7">The sequence shown here is derived from an EMBL/GenBank/DDBJ whole genome shotgun (WGS) entry which is preliminary data.</text>
</comment>
<sequence>MENPKNFDANRESNSTGTLVAIVAWQRRGEFGRAGMFLSIPFGAALLCGAVMLLGTVMWAPGAHAETKSAEDIIAGQRLFTLKVLPLFTEKCFGCHGADAEKRRGDFDMRTRQALLDGGETGDPAIVPGDPDESLLVHSIEWQFNEMPPKENDRLSQSQIDAVRQWIRLGAPWPDEETQAAMRLEESTREVTADGVLVSTSGGTSEQWTLRRYDVDDLWAIQPIRTESHVSRSDAIDTFIGRRIEEAGFSPAPRATPIELIRRATFDLTGLPPSPEEVDAFVDASELNPRAAWEELVDRLLASPQYGERAAQHWLDVTRYADTGGMANDYERSNIWRYRDYVVRSFNEDKPYDQFIVEQIAGDELADESVRRRLVDELGDDAEVDEIERRVHQVRLRGEYTAEEAEAIVATGYLRMGHWDNAMIEKDEARQIFLDDIVNNVGQTFLSTTLRCVKCHDHKFDPIPTRDYYRMYSAFSATQMAERPVPFLPAENRNGFDEGKLHVERMLEYAETKMNDLITKQEAAARKWFEEHDLPYKNEDERKNLPDEEKPPRHIGLNHIEQGRLKVRKQDEWIWRRRLERYQPMAQSVFNSADKGIAIGARKLRMPQKVNLNQRTESYILTGGALTAPGDAVGPGVLSMTALAVNAGETREDAYRLTDEINGRRLGLARWIASADNPLTVRSIVNRLWQSHFGTGLAANANNFGGKGAKPTHPEVLDFLADDFLRGGWKIKRIHRRIMMSEAYQRSSYHPNHDALADVDPNNELLTSFPIRRLTAEELRDAMLAMTGELNLEMGGLPISPEINMEVALQPRMIQFSLAPAYQPSRLPEQRNRRSLYAYRVRGQADPMLELFNQPNPNESCERRDVAAVSPQALTLLNSDLMTDRSIAMALRLQNGAPEKFTDDEQDREMSTTLLVEAAFRIMLGRTPRPDELSRLSEYVADMRVYHSNVEPVPTQYPTEITRSLVEEFTGKPFEYTEILPVFEDYVPDDKAADVRPDTRALADLCLLLFNTNEFLYIR</sequence>
<evidence type="ECO:0000259" key="6">
    <source>
        <dbReference type="PROSITE" id="PS51007"/>
    </source>
</evidence>
<evidence type="ECO:0000256" key="2">
    <source>
        <dbReference type="ARBA" id="ARBA00022723"/>
    </source>
</evidence>
<keyword evidence="5" id="KW-0812">Transmembrane</keyword>
<dbReference type="InterPro" id="IPR011429">
    <property type="entry name" value="Cyt_c_Planctomycete-type"/>
</dbReference>
<dbReference type="AlphaFoldDB" id="A0A7W5E424"/>
<dbReference type="PANTHER" id="PTHR35889">
    <property type="entry name" value="CYCLOINULO-OLIGOSACCHARIDE FRUCTANOTRANSFERASE-RELATED"/>
    <property type="match status" value="1"/>
</dbReference>
<dbReference type="Gene3D" id="1.10.760.10">
    <property type="entry name" value="Cytochrome c-like domain"/>
    <property type="match status" value="1"/>
</dbReference>
<dbReference type="InterPro" id="IPR009056">
    <property type="entry name" value="Cyt_c-like_dom"/>
</dbReference>
<dbReference type="PANTHER" id="PTHR35889:SF3">
    <property type="entry name" value="F-BOX DOMAIN-CONTAINING PROTEIN"/>
    <property type="match status" value="1"/>
</dbReference>
<evidence type="ECO:0000256" key="3">
    <source>
        <dbReference type="ARBA" id="ARBA00023004"/>
    </source>
</evidence>
<accession>A0A7W5E424</accession>
<name>A0A7W5E424_9BACT</name>
<keyword evidence="5" id="KW-0472">Membrane</keyword>
<dbReference type="RefSeq" id="WP_184308725.1">
    <property type="nucleotide sequence ID" value="NZ_JACHXU010000027.1"/>
</dbReference>
<dbReference type="EMBL" id="JACHXU010000027">
    <property type="protein sequence ID" value="MBB3209825.1"/>
    <property type="molecule type" value="Genomic_DNA"/>
</dbReference>
<keyword evidence="2 4" id="KW-0479">Metal-binding</keyword>
<dbReference type="GO" id="GO:0046872">
    <property type="term" value="F:metal ion binding"/>
    <property type="evidence" value="ECO:0007669"/>
    <property type="project" value="UniProtKB-KW"/>
</dbReference>